<feature type="region of interest" description="Disordered" evidence="1">
    <location>
        <begin position="721"/>
        <end position="749"/>
    </location>
</feature>
<feature type="region of interest" description="Disordered" evidence="1">
    <location>
        <begin position="1"/>
        <end position="40"/>
    </location>
</feature>
<feature type="region of interest" description="Disordered" evidence="1">
    <location>
        <begin position="177"/>
        <end position="219"/>
    </location>
</feature>
<sequence>MYRRSNGAHIHRSAYHDTPPPVTERYRVERDHERADIPPPVAERYRVERIERDRERVERPAAVAAAAAPPPSNRGKRGPRGPISETSFTAKEHAGASRIPWTLTSARSHNTMYLSKAPASLSPSAPPAVVTTAPVVGSMAGPARSPSASLAPAMMLPAEFRTSAIPSVPAARYESAASSHAVPLVPSTTSTYPPPSRIRQRGDHDTRAPVPSSTGQPVRPRWTAAELGLSPDVDDTPKRPFSILADLATRWSSGTNLECRCTRPHGDAVDELVSDNEAKHAAEWCRKHVPMWIPGIPSCRYLRNERRARGGKLTAAEGFLEAAQYLLALEHIGTDEMGCGFPCAVQLERLSGIAKENLEIVFDQDPDTNSLMCVVFAATFCDFVDVRDLPLLMDRPKSSSPTPETDANDDASPSTPFLYIAVANWYACGVIGNDDRVFNPDLSFLPGQADLLSELKGTVHLPVHELPPLQGISLRCMAWVLLQELLSLARKIVKDKTLRLHERLAKLDELHFKWTAAINLAFTRQQTDLGRAVEADSVLQFLRVELCALDLFVADAMLIFALNRELSTDDYALLAVCANAHMRAYAKKHWQNKVDAAQSLLRGLVWLSKCKSVFPTVATLAYVLEVAKTVVEISGVSYKMRVASPPNLRTSFDAVAAWVEGMVLQKAEVYPYPLSLTRHFVKSSQQAVDSWEQWGVVRANAERMGQVVPVIGQVPLSVQAEGRNARRADAARKHRPEHRPEGVQPPPIDKAEEVVWGKEEPAPRTPLTPVPTARQTNVIASEPETEVAVKTEPQDIVDGAEGMDIDVIGEAESGPEQAEVVAPPPDRYPVP</sequence>
<keyword evidence="3" id="KW-1185">Reference proteome</keyword>
<feature type="region of interest" description="Disordered" evidence="1">
    <location>
        <begin position="53"/>
        <end position="95"/>
    </location>
</feature>
<dbReference type="Proteomes" id="UP001565368">
    <property type="component" value="Unassembled WGS sequence"/>
</dbReference>
<name>A0ABR3Q3A4_9TREE</name>
<reference evidence="2 3" key="1">
    <citation type="submission" date="2023-08" db="EMBL/GenBank/DDBJ databases">
        <title>Annotated Genome Sequence of Vanrija albida AlHP1.</title>
        <authorList>
            <person name="Herzog R."/>
        </authorList>
    </citation>
    <scope>NUCLEOTIDE SEQUENCE [LARGE SCALE GENOMIC DNA]</scope>
    <source>
        <strain evidence="2 3">AlHP1</strain>
    </source>
</reference>
<gene>
    <name evidence="2" type="ORF">Q8F55_006044</name>
</gene>
<accession>A0ABR3Q3A4</accession>
<proteinExistence type="predicted"/>
<dbReference type="RefSeq" id="XP_069209155.1">
    <property type="nucleotide sequence ID" value="XM_069354513.1"/>
</dbReference>
<dbReference type="GeneID" id="95987087"/>
<feature type="compositionally biased region" description="Basic and acidic residues" evidence="1">
    <location>
        <begin position="24"/>
        <end position="36"/>
    </location>
</feature>
<feature type="region of interest" description="Disordered" evidence="1">
    <location>
        <begin position="809"/>
        <end position="831"/>
    </location>
</feature>
<evidence type="ECO:0000256" key="1">
    <source>
        <dbReference type="SAM" id="MobiDB-lite"/>
    </source>
</evidence>
<protein>
    <submittedName>
        <fullName evidence="2">Uncharacterized protein</fullName>
    </submittedName>
</protein>
<organism evidence="2 3">
    <name type="scientific">Vanrija albida</name>
    <dbReference type="NCBI Taxonomy" id="181172"/>
    <lineage>
        <taxon>Eukaryota</taxon>
        <taxon>Fungi</taxon>
        <taxon>Dikarya</taxon>
        <taxon>Basidiomycota</taxon>
        <taxon>Agaricomycotina</taxon>
        <taxon>Tremellomycetes</taxon>
        <taxon>Trichosporonales</taxon>
        <taxon>Trichosporonaceae</taxon>
        <taxon>Vanrija</taxon>
    </lineage>
</organism>
<dbReference type="EMBL" id="JBBXJM010000004">
    <property type="protein sequence ID" value="KAL1409211.1"/>
    <property type="molecule type" value="Genomic_DNA"/>
</dbReference>
<evidence type="ECO:0000313" key="2">
    <source>
        <dbReference type="EMBL" id="KAL1409211.1"/>
    </source>
</evidence>
<feature type="compositionally biased region" description="Pro residues" evidence="1">
    <location>
        <begin position="822"/>
        <end position="831"/>
    </location>
</feature>
<evidence type="ECO:0000313" key="3">
    <source>
        <dbReference type="Proteomes" id="UP001565368"/>
    </source>
</evidence>
<comment type="caution">
    <text evidence="2">The sequence shown here is derived from an EMBL/GenBank/DDBJ whole genome shotgun (WGS) entry which is preliminary data.</text>
</comment>